<dbReference type="PANTHER" id="PTHR10063:SF0">
    <property type="entry name" value="TUBERIN"/>
    <property type="match status" value="1"/>
</dbReference>
<feature type="domain" description="Formamidopyrimidine-DNA glycosylase catalytic" evidence="4">
    <location>
        <begin position="943"/>
        <end position="1047"/>
    </location>
</feature>
<dbReference type="SUPFAM" id="SSF48371">
    <property type="entry name" value="ARM repeat"/>
    <property type="match status" value="1"/>
</dbReference>
<reference evidence="5" key="1">
    <citation type="journal article" date="2020" name="J. Eukaryot. Microbiol.">
        <title>De novo Sequencing, Assembly and Annotation of the Transcriptome for the Free-Living Testate Amoeba Arcella intermedia.</title>
        <authorList>
            <person name="Ribeiro G.M."/>
            <person name="Porfirio-Sousa A.L."/>
            <person name="Maurer-Alcala X.X."/>
            <person name="Katz L.A."/>
            <person name="Lahr D.J.G."/>
        </authorList>
    </citation>
    <scope>NUCLEOTIDE SEQUENCE</scope>
</reference>
<keyword evidence="1" id="KW-0343">GTPase activation</keyword>
<dbReference type="GO" id="GO:0008270">
    <property type="term" value="F:zinc ion binding"/>
    <property type="evidence" value="ECO:0007669"/>
    <property type="project" value="InterPro"/>
</dbReference>
<feature type="compositionally biased region" description="Low complexity" evidence="2">
    <location>
        <begin position="1120"/>
        <end position="1151"/>
    </location>
</feature>
<dbReference type="GO" id="GO:0003906">
    <property type="term" value="F:DNA-(apurinic or apyrimidinic site) endonuclease activity"/>
    <property type="evidence" value="ECO:0007669"/>
    <property type="project" value="InterPro"/>
</dbReference>
<dbReference type="InterPro" id="IPR018515">
    <property type="entry name" value="Tuberin-type_domain"/>
</dbReference>
<organism evidence="5">
    <name type="scientific">Arcella intermedia</name>
    <dbReference type="NCBI Taxonomy" id="1963864"/>
    <lineage>
        <taxon>Eukaryota</taxon>
        <taxon>Amoebozoa</taxon>
        <taxon>Tubulinea</taxon>
        <taxon>Elardia</taxon>
        <taxon>Arcellinida</taxon>
        <taxon>Sphaerothecina</taxon>
        <taxon>Arcellidae</taxon>
        <taxon>Arcella</taxon>
    </lineage>
</organism>
<dbReference type="InterPro" id="IPR024584">
    <property type="entry name" value="Tuberin_N"/>
</dbReference>
<dbReference type="GO" id="GO:0051056">
    <property type="term" value="P:regulation of small GTPase mediated signal transduction"/>
    <property type="evidence" value="ECO:0007669"/>
    <property type="project" value="InterPro"/>
</dbReference>
<accession>A0A6B2KWK7</accession>
<evidence type="ECO:0008006" key="6">
    <source>
        <dbReference type="Google" id="ProtNLM"/>
    </source>
</evidence>
<evidence type="ECO:0000259" key="4">
    <source>
        <dbReference type="PROSITE" id="PS51068"/>
    </source>
</evidence>
<dbReference type="GO" id="GO:0005737">
    <property type="term" value="C:cytoplasm"/>
    <property type="evidence" value="ECO:0007669"/>
    <property type="project" value="TreeGrafter"/>
</dbReference>
<dbReference type="PANTHER" id="PTHR10063">
    <property type="entry name" value="TUBERIN"/>
    <property type="match status" value="1"/>
</dbReference>
<dbReference type="GO" id="GO:0006284">
    <property type="term" value="P:base-excision repair"/>
    <property type="evidence" value="ECO:0007669"/>
    <property type="project" value="InterPro"/>
</dbReference>
<evidence type="ECO:0000256" key="2">
    <source>
        <dbReference type="SAM" id="MobiDB-lite"/>
    </source>
</evidence>
<sequence length="1484" mass="170554">MDEKEVWICWDAVKDFTSEPRPEHQKLAFEVMCAIISNHYSLLDNLRNVFFQTIQVHHNQLSEATLDALILLTQNGRAVPPFERDIWNLILDWLSNPQAKLLPFTDQVIKSNATLIDEYVLIGIIHRICNISNNAKIIETMEQCLTSFETIILYVPHIPSSCFTCLISSLCRLVNIEKLSEPCWKIFHHLLQGHSSWHGIKSLCSILDDPGNEPAYNLLRGAVFFINQSLWGSKKIAGLEVSNVSLLPSLLRVIGMKQHYIVAYEVSLGLRRLVLRFGKELNLEWHIIFKMLENLKPYLLVKEDNRVKSVVGQILDFLEENCVSDSELVCDRKELSRILELYVQFRPPDKTIFILQKKLEYITPANVGWLEDLKTMMTTFFVREERTKVRKEALHIAKQIFDKYKHLYGSEIVDAVFLTFLPSIYLDLDEVIRLNGIQCIKNIAKDIVTSQFREIVEILVRASSQSEPGVLLSVRREAVTCLISIFEDRFPKRYVDQTIYLFRSLMKLAHDDDFVIRRNVITQMLQVRSNPHYQLQMYNKINPLVRTYASHPSSTAFPTQELFSVLTESLKKEDRFELFTAIVHGIKNFIQNQWIMKGIATSKLTSLLCRLLEQKIFGVNLEKPSFEISEEQKLENLHIGYELLVLLIPFFNGESLVGDEIASCLYAGLSFSRRDTTVICLNGLSLCHLYVPGITKYLPRIIKWIFTFIQKSRPSGAKSIYIVEYLLFLAQFPKIIRNSLNTTDIKQILDSLLLLTEFTHIHMALIYRTLSLWFLQIPPKIRPEYFPAIKASLENAHYGHSGSTSSPLRDSNNNQSKNNLLAESTLDLLTRYTYTDCEAMNAPETTDSVFFNKTSKTEYYMQGTSIMSITTGMMGWVKVTVRRATGTVEWVMQLRNKLRSFNPDYLNDELVKLIEYEKSVKQNIENLEHLGERASTEEKVVLPELPDLDSSAEDLSQIIDDKTNITIMNNDDRIEDQMKIRPYYFTRSVSNDKIENKSEYRITDLPNYYPPLPSYDEKEDDSHMNYVGKGKLSPEAQLYLHDPSVIAEFQNFSDSILIPEGKNIGIDLKIIPIQYPEKEDLFQMESPMVNTDEKLVSLTEISKRSYSRDFNSDLENMPIQTQQPQNQSQPQNQQPQTQNQTQTQQPQVQNQASQKQKVMDMEEMVVPKRISLKNKTDDETKKVKDRLTSSTEIELVYSADKKKESIAELSCDDATVIHPSFVHLQLQLIPFNGAKAKLLENTEGLSRAITLLDRILSVETHKIGVLYIAPGQTKEEEILANTCGSPRYTNFLRNLGKMVRLSECSADIYTAGLDKTPQASDGEFSILWQNEVSQIMFHVATLMPSGNQDRLTSKKSHIGNDHVNIVYNESDSPYNRDTLKGQFSNVIIVINPLETNFCKVSIQRKLDVDLTPGPIMDEHIITENHLSQFVRQTALNYDLATKFTLMKQIEYSANCEARLSQLKHIADRFLGNEEKPILRHSSKK</sequence>
<feature type="region of interest" description="Disordered" evidence="2">
    <location>
        <begin position="1120"/>
        <end position="1161"/>
    </location>
</feature>
<dbReference type="InterPro" id="IPR000331">
    <property type="entry name" value="Rap/Ran_GAP_dom"/>
</dbReference>
<proteinExistence type="predicted"/>
<dbReference type="InterPro" id="IPR011989">
    <property type="entry name" value="ARM-like"/>
</dbReference>
<dbReference type="Pfam" id="PF11864">
    <property type="entry name" value="DUF3384"/>
    <property type="match status" value="1"/>
</dbReference>
<dbReference type="PROSITE" id="PS51068">
    <property type="entry name" value="FPG_CAT"/>
    <property type="match status" value="1"/>
</dbReference>
<dbReference type="InterPro" id="IPR027107">
    <property type="entry name" value="Tuberin/Ral-act_asu"/>
</dbReference>
<dbReference type="GO" id="GO:0019104">
    <property type="term" value="F:DNA N-glycosylase activity"/>
    <property type="evidence" value="ECO:0007669"/>
    <property type="project" value="InterPro"/>
</dbReference>
<dbReference type="Gene3D" id="1.25.10.10">
    <property type="entry name" value="Leucine-rich Repeat Variant"/>
    <property type="match status" value="1"/>
</dbReference>
<dbReference type="FunFam" id="3.40.50.11210:FF:000001">
    <property type="entry name" value="Ral GTPase-activating protein subunit alpha-1 isoform 1"/>
    <property type="match status" value="1"/>
</dbReference>
<dbReference type="GO" id="GO:0005634">
    <property type="term" value="C:nucleus"/>
    <property type="evidence" value="ECO:0007669"/>
    <property type="project" value="InterPro"/>
</dbReference>
<protein>
    <recommendedName>
        <fullName evidence="6">Rap-GAP domain-containing protein</fullName>
    </recommendedName>
</protein>
<name>A0A6B2KWK7_9EUKA</name>
<dbReference type="InterPro" id="IPR035974">
    <property type="entry name" value="Rap/Ran-GAP_sf"/>
</dbReference>
<evidence type="ECO:0000256" key="1">
    <source>
        <dbReference type="ARBA" id="ARBA00022468"/>
    </source>
</evidence>
<dbReference type="InterPro" id="IPR012319">
    <property type="entry name" value="FPG_cat"/>
</dbReference>
<dbReference type="SUPFAM" id="SSF111347">
    <property type="entry name" value="Rap/Ran-GAP"/>
    <property type="match status" value="1"/>
</dbReference>
<dbReference type="EMBL" id="GIBP01000058">
    <property type="protein sequence ID" value="NDV29027.1"/>
    <property type="molecule type" value="Transcribed_RNA"/>
</dbReference>
<evidence type="ECO:0000313" key="5">
    <source>
        <dbReference type="EMBL" id="NDV29027.1"/>
    </source>
</evidence>
<dbReference type="InterPro" id="IPR016024">
    <property type="entry name" value="ARM-type_fold"/>
</dbReference>
<dbReference type="Gene3D" id="3.40.50.11210">
    <property type="entry name" value="Rap/Ran-GAP"/>
    <property type="match status" value="1"/>
</dbReference>
<dbReference type="GO" id="GO:0005096">
    <property type="term" value="F:GTPase activator activity"/>
    <property type="evidence" value="ECO:0007669"/>
    <property type="project" value="UniProtKB-KW"/>
</dbReference>
<dbReference type="PROSITE" id="PS50085">
    <property type="entry name" value="RAPGAP"/>
    <property type="match status" value="1"/>
</dbReference>
<feature type="domain" description="Rap-GAP" evidence="3">
    <location>
        <begin position="1249"/>
        <end position="1465"/>
    </location>
</feature>
<dbReference type="Pfam" id="PF02145">
    <property type="entry name" value="Rap_GAP"/>
    <property type="match status" value="1"/>
</dbReference>
<evidence type="ECO:0000259" key="3">
    <source>
        <dbReference type="PROSITE" id="PS50085"/>
    </source>
</evidence>
<dbReference type="Pfam" id="PF03542">
    <property type="entry name" value="Tuberin"/>
    <property type="match status" value="1"/>
</dbReference>